<accession>A0A2H9UIZ1</accession>
<evidence type="ECO:0000313" key="4">
    <source>
        <dbReference type="Proteomes" id="UP000242351"/>
    </source>
</evidence>
<dbReference type="Pfam" id="PF13649">
    <property type="entry name" value="Methyltransf_25"/>
    <property type="match status" value="1"/>
</dbReference>
<gene>
    <name evidence="3" type="ORF">CU320_13245</name>
</gene>
<reference evidence="3 4" key="1">
    <citation type="submission" date="2017-11" db="EMBL/GenBank/DDBJ databases">
        <authorList>
            <person name="Han C.G."/>
        </authorList>
    </citation>
    <scope>NUCLEOTIDE SEQUENCE [LARGE SCALE GENOMIC DNA]</scope>
    <source>
        <strain evidence="3 4">ANC 5347</strain>
    </source>
</reference>
<dbReference type="EMBL" id="PGOZ01000020">
    <property type="protein sequence ID" value="PJI31641.1"/>
    <property type="molecule type" value="Genomic_DNA"/>
</dbReference>
<proteinExistence type="predicted"/>
<dbReference type="RefSeq" id="WP_100358072.1">
    <property type="nucleotide sequence ID" value="NZ_PGOZ01000020.1"/>
</dbReference>
<dbReference type="Proteomes" id="UP000242351">
    <property type="component" value="Unassembled WGS sequence"/>
</dbReference>
<dbReference type="Gene3D" id="3.40.50.150">
    <property type="entry name" value="Vaccinia Virus protein VP39"/>
    <property type="match status" value="1"/>
</dbReference>
<name>A0A2H9UIZ1_9GAMM</name>
<evidence type="ECO:0000259" key="2">
    <source>
        <dbReference type="Pfam" id="PF13649"/>
    </source>
</evidence>
<comment type="caution">
    <text evidence="3">The sequence shown here is derived from an EMBL/GenBank/DDBJ whole genome shotgun (WGS) entry which is preliminary data.</text>
</comment>
<evidence type="ECO:0000313" key="3">
    <source>
        <dbReference type="EMBL" id="PJI31641.1"/>
    </source>
</evidence>
<dbReference type="PANTHER" id="PTHR43861">
    <property type="entry name" value="TRANS-ACONITATE 2-METHYLTRANSFERASE-RELATED"/>
    <property type="match status" value="1"/>
</dbReference>
<protein>
    <submittedName>
        <fullName evidence="3">Class I SAM-dependent methyltransferase</fullName>
    </submittedName>
</protein>
<keyword evidence="3" id="KW-0489">Methyltransferase</keyword>
<dbReference type="InterPro" id="IPR041698">
    <property type="entry name" value="Methyltransf_25"/>
</dbReference>
<dbReference type="InterPro" id="IPR029063">
    <property type="entry name" value="SAM-dependent_MTases_sf"/>
</dbReference>
<dbReference type="GO" id="GO:0032259">
    <property type="term" value="P:methylation"/>
    <property type="evidence" value="ECO:0007669"/>
    <property type="project" value="UniProtKB-KW"/>
</dbReference>
<dbReference type="GO" id="GO:0008168">
    <property type="term" value="F:methyltransferase activity"/>
    <property type="evidence" value="ECO:0007669"/>
    <property type="project" value="UniProtKB-KW"/>
</dbReference>
<reference evidence="3 4" key="2">
    <citation type="submission" date="2017-12" db="EMBL/GenBank/DDBJ databases">
        <title>Revising the taxonomy of the Acinetobacter lwoffii group: the description of Acinetobacter pseudolwoffii sp. nov. and emended description of Acinetobacter lwoffii.</title>
        <authorList>
            <person name="Nemec A."/>
        </authorList>
    </citation>
    <scope>NUCLEOTIDE SEQUENCE [LARGE SCALE GENOMIC DNA]</scope>
    <source>
        <strain evidence="3 4">ANC 5347</strain>
    </source>
</reference>
<dbReference type="CDD" id="cd02440">
    <property type="entry name" value="AdoMet_MTases"/>
    <property type="match status" value="1"/>
</dbReference>
<dbReference type="SUPFAM" id="SSF53335">
    <property type="entry name" value="S-adenosyl-L-methionine-dependent methyltransferases"/>
    <property type="match status" value="1"/>
</dbReference>
<sequence length="223" mass="25469">MAKNFHSELVVANYDEHIRKLIPGYELVHQQIDAILTTHLPEIAHILVVGCGTGYELSYLLQRHPNWIFTAIDPSATMLEQAQKNIGLGLESQRIRFIQTDTQSLNQDNQFDAALAILVAHFIPSENKTEFFQDISDSLKTDGILLTYDLMQPENETALKILQKMAQQTGLSIQQSEKMIERLQQDFHLISAQDLAALLTKVGFKHSKIYCQIMNYYGFFIQK</sequence>
<dbReference type="AlphaFoldDB" id="A0A2H9UIZ1"/>
<keyword evidence="1 3" id="KW-0808">Transferase</keyword>
<evidence type="ECO:0000256" key="1">
    <source>
        <dbReference type="ARBA" id="ARBA00022679"/>
    </source>
</evidence>
<feature type="domain" description="Methyltransferase" evidence="2">
    <location>
        <begin position="46"/>
        <end position="143"/>
    </location>
</feature>
<organism evidence="3 4">
    <name type="scientific">Acinetobacter pseudolwoffii</name>
    <dbReference type="NCBI Taxonomy" id="2053287"/>
    <lineage>
        <taxon>Bacteria</taxon>
        <taxon>Pseudomonadati</taxon>
        <taxon>Pseudomonadota</taxon>
        <taxon>Gammaproteobacteria</taxon>
        <taxon>Moraxellales</taxon>
        <taxon>Moraxellaceae</taxon>
        <taxon>Acinetobacter</taxon>
    </lineage>
</organism>